<accession>A0A0E9R977</accession>
<reference evidence="2" key="2">
    <citation type="journal article" date="2015" name="Fish Shellfish Immunol.">
        <title>Early steps in the European eel (Anguilla anguilla)-Vibrio vulnificus interaction in the gills: Role of the RtxA13 toxin.</title>
        <authorList>
            <person name="Callol A."/>
            <person name="Pajuelo D."/>
            <person name="Ebbesson L."/>
            <person name="Teles M."/>
            <person name="MacKenzie S."/>
            <person name="Amaro C."/>
        </authorList>
    </citation>
    <scope>NUCLEOTIDE SEQUENCE</scope>
</reference>
<dbReference type="EMBL" id="GBXM01083260">
    <property type="protein sequence ID" value="JAH25317.1"/>
    <property type="molecule type" value="Transcribed_RNA"/>
</dbReference>
<evidence type="ECO:0000313" key="2">
    <source>
        <dbReference type="EMBL" id="JAH25317.1"/>
    </source>
</evidence>
<protein>
    <submittedName>
        <fullName evidence="2">Uncharacterized protein</fullName>
    </submittedName>
</protein>
<dbReference type="AlphaFoldDB" id="A0A0E9R977"/>
<sequence length="46" mass="4980">MVPVSNSGEEKACILFQLFPGNQNRVNTPVSPTQRLGFQSTLTGSK</sequence>
<evidence type="ECO:0000256" key="1">
    <source>
        <dbReference type="SAM" id="MobiDB-lite"/>
    </source>
</evidence>
<organism evidence="2">
    <name type="scientific">Anguilla anguilla</name>
    <name type="common">European freshwater eel</name>
    <name type="synonym">Muraena anguilla</name>
    <dbReference type="NCBI Taxonomy" id="7936"/>
    <lineage>
        <taxon>Eukaryota</taxon>
        <taxon>Metazoa</taxon>
        <taxon>Chordata</taxon>
        <taxon>Craniata</taxon>
        <taxon>Vertebrata</taxon>
        <taxon>Euteleostomi</taxon>
        <taxon>Actinopterygii</taxon>
        <taxon>Neopterygii</taxon>
        <taxon>Teleostei</taxon>
        <taxon>Anguilliformes</taxon>
        <taxon>Anguillidae</taxon>
        <taxon>Anguilla</taxon>
    </lineage>
</organism>
<feature type="region of interest" description="Disordered" evidence="1">
    <location>
        <begin position="24"/>
        <end position="46"/>
    </location>
</feature>
<reference evidence="2" key="1">
    <citation type="submission" date="2014-11" db="EMBL/GenBank/DDBJ databases">
        <authorList>
            <person name="Amaro Gonzalez C."/>
        </authorList>
    </citation>
    <scope>NUCLEOTIDE SEQUENCE</scope>
</reference>
<proteinExistence type="predicted"/>
<name>A0A0E9R977_ANGAN</name>